<evidence type="ECO:0000256" key="1">
    <source>
        <dbReference type="SAM" id="Phobius"/>
    </source>
</evidence>
<comment type="caution">
    <text evidence="4">The sequence shown here is derived from an EMBL/GenBank/DDBJ whole genome shotgun (WGS) entry which is preliminary data.</text>
</comment>
<dbReference type="Gene3D" id="2.60.120.1440">
    <property type="match status" value="1"/>
</dbReference>
<dbReference type="InterPro" id="IPR006311">
    <property type="entry name" value="TAT_signal"/>
</dbReference>
<dbReference type="GO" id="GO:0016989">
    <property type="term" value="F:sigma factor antagonist activity"/>
    <property type="evidence" value="ECO:0007669"/>
    <property type="project" value="TreeGrafter"/>
</dbReference>
<name>A0A840NB33_9BRAD</name>
<keyword evidence="1" id="KW-1133">Transmembrane helix</keyword>
<dbReference type="Proteomes" id="UP000521227">
    <property type="component" value="Unassembled WGS sequence"/>
</dbReference>
<dbReference type="PANTHER" id="PTHR30273">
    <property type="entry name" value="PERIPLASMIC SIGNAL SENSOR AND SIGMA FACTOR ACTIVATOR FECR-RELATED"/>
    <property type="match status" value="1"/>
</dbReference>
<reference evidence="4 5" key="1">
    <citation type="submission" date="2020-08" db="EMBL/GenBank/DDBJ databases">
        <title>Genomic Encyclopedia of Type Strains, Phase IV (KMG-IV): sequencing the most valuable type-strain genomes for metagenomic binning, comparative biology and taxonomic classification.</title>
        <authorList>
            <person name="Goeker M."/>
        </authorList>
    </citation>
    <scope>NUCLEOTIDE SEQUENCE [LARGE SCALE GENOMIC DNA]</scope>
    <source>
        <strain evidence="4 5">DSM 17498</strain>
    </source>
</reference>
<keyword evidence="1" id="KW-0472">Membrane</keyword>
<dbReference type="InterPro" id="IPR012373">
    <property type="entry name" value="Ferrdict_sens_TM"/>
</dbReference>
<dbReference type="EMBL" id="JACHIJ010000005">
    <property type="protein sequence ID" value="MBB5053906.1"/>
    <property type="molecule type" value="Genomic_DNA"/>
</dbReference>
<dbReference type="PANTHER" id="PTHR30273:SF2">
    <property type="entry name" value="PROTEIN FECR"/>
    <property type="match status" value="1"/>
</dbReference>
<dbReference type="RefSeq" id="WP_184087605.1">
    <property type="nucleotide sequence ID" value="NZ_JACHIJ010000005.1"/>
</dbReference>
<feature type="transmembrane region" description="Helical" evidence="1">
    <location>
        <begin position="81"/>
        <end position="100"/>
    </location>
</feature>
<dbReference type="AlphaFoldDB" id="A0A840NB33"/>
<protein>
    <submittedName>
        <fullName evidence="4">Transmembrane sensor</fullName>
    </submittedName>
</protein>
<feature type="domain" description="FecR N-terminal" evidence="3">
    <location>
        <begin position="13"/>
        <end position="53"/>
    </location>
</feature>
<dbReference type="InterPro" id="IPR006860">
    <property type="entry name" value="FecR"/>
</dbReference>
<dbReference type="InterPro" id="IPR032623">
    <property type="entry name" value="FecR_N"/>
</dbReference>
<accession>A0A840NB33</accession>
<organism evidence="4 5">
    <name type="scientific">Afipia massiliensis</name>
    <dbReference type="NCBI Taxonomy" id="211460"/>
    <lineage>
        <taxon>Bacteria</taxon>
        <taxon>Pseudomonadati</taxon>
        <taxon>Pseudomonadota</taxon>
        <taxon>Alphaproteobacteria</taxon>
        <taxon>Hyphomicrobiales</taxon>
        <taxon>Nitrobacteraceae</taxon>
        <taxon>Afipia</taxon>
    </lineage>
</organism>
<evidence type="ECO:0000313" key="4">
    <source>
        <dbReference type="EMBL" id="MBB5053906.1"/>
    </source>
</evidence>
<dbReference type="Pfam" id="PF16220">
    <property type="entry name" value="DUF4880"/>
    <property type="match status" value="1"/>
</dbReference>
<dbReference type="PIRSF" id="PIRSF018266">
    <property type="entry name" value="FecR"/>
    <property type="match status" value="1"/>
</dbReference>
<dbReference type="PROSITE" id="PS51318">
    <property type="entry name" value="TAT"/>
    <property type="match status" value="1"/>
</dbReference>
<proteinExistence type="predicted"/>
<keyword evidence="1 4" id="KW-0812">Transmembrane</keyword>
<gene>
    <name evidence="4" type="ORF">HNQ36_003906</name>
</gene>
<evidence type="ECO:0000259" key="2">
    <source>
        <dbReference type="Pfam" id="PF04773"/>
    </source>
</evidence>
<feature type="domain" description="FecR protein" evidence="2">
    <location>
        <begin position="111"/>
        <end position="202"/>
    </location>
</feature>
<evidence type="ECO:0000259" key="3">
    <source>
        <dbReference type="Pfam" id="PF16220"/>
    </source>
</evidence>
<sequence length="320" mass="34420">MNDAAPNFDRLLDEAIDLVIRLQNDPGNPVALEMIRAWRARGPDHEKMWARVSDARGMTGKILTDRQRAERRKNLGLTRRNLMIGGAVGLGAAVAGSLVIPDAIILARADHITDKSEIRRVNLPDGSVATLGPDSAIALGYGSNRRQVGLLKGMAYFEVEKDAQRPFMVQAGELTATALGTAFDISNDAGIFMVSVDHGLVEARASGSALPLSRGLGAGDWMAFNQSSRSVDRGKREAGQIAAWRDKLIVAEREPISALVARIGRWVPGRIVVADPFVGSQKVSGLFDLNDPLRALEAVVHPVGGHVRRVSSFLTVISPV</sequence>
<dbReference type="Pfam" id="PF04773">
    <property type="entry name" value="FecR"/>
    <property type="match status" value="1"/>
</dbReference>
<evidence type="ECO:0000313" key="5">
    <source>
        <dbReference type="Proteomes" id="UP000521227"/>
    </source>
</evidence>